<dbReference type="RefSeq" id="WP_114348020.1">
    <property type="nucleotide sequence ID" value="NZ_QPJL01000002.1"/>
</dbReference>
<dbReference type="SUPFAM" id="SSF46955">
    <property type="entry name" value="Putative DNA-binding domain"/>
    <property type="match status" value="1"/>
</dbReference>
<dbReference type="SMART" id="SM00422">
    <property type="entry name" value="HTH_MERR"/>
    <property type="match status" value="1"/>
</dbReference>
<keyword evidence="6" id="KW-1185">Reference proteome</keyword>
<evidence type="ECO:0000259" key="4">
    <source>
        <dbReference type="PROSITE" id="PS50937"/>
    </source>
</evidence>
<reference evidence="5 6" key="1">
    <citation type="submission" date="2018-07" db="EMBL/GenBank/DDBJ databases">
        <title>Genomic Encyclopedia of Type Strains, Phase III (KMG-III): the genomes of soil and plant-associated and newly described type strains.</title>
        <authorList>
            <person name="Whitman W."/>
        </authorList>
    </citation>
    <scope>NUCLEOTIDE SEQUENCE [LARGE SCALE GENOMIC DNA]</scope>
    <source>
        <strain evidence="5 6">CECT 8525</strain>
    </source>
</reference>
<evidence type="ECO:0000256" key="1">
    <source>
        <dbReference type="ARBA" id="ARBA00023015"/>
    </source>
</evidence>
<keyword evidence="3" id="KW-0804">Transcription</keyword>
<evidence type="ECO:0000313" key="5">
    <source>
        <dbReference type="EMBL" id="RCW88295.1"/>
    </source>
</evidence>
<evidence type="ECO:0000256" key="3">
    <source>
        <dbReference type="ARBA" id="ARBA00023163"/>
    </source>
</evidence>
<keyword evidence="1" id="KW-0805">Transcription regulation</keyword>
<dbReference type="Gene3D" id="1.10.1660.10">
    <property type="match status" value="1"/>
</dbReference>
<dbReference type="Pfam" id="PF13411">
    <property type="entry name" value="MerR_1"/>
    <property type="match status" value="1"/>
</dbReference>
<proteinExistence type="predicted"/>
<dbReference type="PANTHER" id="PTHR30204:SF94">
    <property type="entry name" value="HEAVY METAL-DEPENDENT TRANSCRIPTIONAL REGULATOR HI_0293-RELATED"/>
    <property type="match status" value="1"/>
</dbReference>
<dbReference type="AlphaFoldDB" id="A0A368Z752"/>
<name>A0A368Z752_9RHOB</name>
<feature type="domain" description="HTH merR-type" evidence="4">
    <location>
        <begin position="1"/>
        <end position="69"/>
    </location>
</feature>
<dbReference type="Proteomes" id="UP000253345">
    <property type="component" value="Unassembled WGS sequence"/>
</dbReference>
<dbReference type="PANTHER" id="PTHR30204">
    <property type="entry name" value="REDOX-CYCLING DRUG-SENSING TRANSCRIPTIONAL ACTIVATOR SOXR"/>
    <property type="match status" value="1"/>
</dbReference>
<dbReference type="InterPro" id="IPR047057">
    <property type="entry name" value="MerR_fam"/>
</dbReference>
<dbReference type="InterPro" id="IPR000551">
    <property type="entry name" value="MerR-type_HTH_dom"/>
</dbReference>
<dbReference type="InterPro" id="IPR009061">
    <property type="entry name" value="DNA-bd_dom_put_sf"/>
</dbReference>
<sequence length="129" mass="13970">MKIGEIAKAAGVSTSRIRFYEREGIIPPGERLANGYRDYPARLVGLLRFIEQAQGLGFTLREIARVEPQEGAHVISCEDALTLLAAKHAAVTALIADAEDRRRRIAALMAELKAGKAEAQPELSSALMA</sequence>
<dbReference type="GO" id="GO:0003677">
    <property type="term" value="F:DNA binding"/>
    <property type="evidence" value="ECO:0007669"/>
    <property type="project" value="UniProtKB-KW"/>
</dbReference>
<dbReference type="PRINTS" id="PR00040">
    <property type="entry name" value="HTHMERR"/>
</dbReference>
<dbReference type="PROSITE" id="PS00552">
    <property type="entry name" value="HTH_MERR_1"/>
    <property type="match status" value="1"/>
</dbReference>
<dbReference type="PROSITE" id="PS50937">
    <property type="entry name" value="HTH_MERR_2"/>
    <property type="match status" value="1"/>
</dbReference>
<protein>
    <submittedName>
        <fullName evidence="5">MerR family transcriptional regulator</fullName>
    </submittedName>
</protein>
<comment type="caution">
    <text evidence="5">The sequence shown here is derived from an EMBL/GenBank/DDBJ whole genome shotgun (WGS) entry which is preliminary data.</text>
</comment>
<dbReference type="OrthoDB" id="9802944at2"/>
<dbReference type="EMBL" id="QPJL01000002">
    <property type="protein sequence ID" value="RCW88295.1"/>
    <property type="molecule type" value="Genomic_DNA"/>
</dbReference>
<keyword evidence="2" id="KW-0238">DNA-binding</keyword>
<accession>A0A368Z752</accession>
<dbReference type="GO" id="GO:0003700">
    <property type="term" value="F:DNA-binding transcription factor activity"/>
    <property type="evidence" value="ECO:0007669"/>
    <property type="project" value="InterPro"/>
</dbReference>
<organism evidence="5 6">
    <name type="scientific">Paracoccus lutimaris</name>
    <dbReference type="NCBI Taxonomy" id="1490030"/>
    <lineage>
        <taxon>Bacteria</taxon>
        <taxon>Pseudomonadati</taxon>
        <taxon>Pseudomonadota</taxon>
        <taxon>Alphaproteobacteria</taxon>
        <taxon>Rhodobacterales</taxon>
        <taxon>Paracoccaceae</taxon>
        <taxon>Paracoccus</taxon>
    </lineage>
</organism>
<gene>
    <name evidence="5" type="ORF">DFP89_102225</name>
</gene>
<evidence type="ECO:0000313" key="6">
    <source>
        <dbReference type="Proteomes" id="UP000253345"/>
    </source>
</evidence>
<evidence type="ECO:0000256" key="2">
    <source>
        <dbReference type="ARBA" id="ARBA00023125"/>
    </source>
</evidence>